<evidence type="ECO:0000256" key="1">
    <source>
        <dbReference type="SAM" id="SignalP"/>
    </source>
</evidence>
<dbReference type="KEGG" id="pms:KNP414_04559"/>
<organism evidence="2 3">
    <name type="scientific">Paenibacillus mucilaginosus (strain KNP414)</name>
    <dbReference type="NCBI Taxonomy" id="1036673"/>
    <lineage>
        <taxon>Bacteria</taxon>
        <taxon>Bacillati</taxon>
        <taxon>Bacillota</taxon>
        <taxon>Bacilli</taxon>
        <taxon>Bacillales</taxon>
        <taxon>Paenibacillaceae</taxon>
        <taxon>Paenibacillus</taxon>
    </lineage>
</organism>
<dbReference type="SUPFAM" id="SSF53850">
    <property type="entry name" value="Periplasmic binding protein-like II"/>
    <property type="match status" value="1"/>
</dbReference>
<feature type="signal peptide" evidence="1">
    <location>
        <begin position="1"/>
        <end position="21"/>
    </location>
</feature>
<dbReference type="PROSITE" id="PS51257">
    <property type="entry name" value="PROKAR_LIPOPROTEIN"/>
    <property type="match status" value="1"/>
</dbReference>
<reference evidence="2 3" key="2">
    <citation type="journal article" date="2013" name="Genome Announc.">
        <title>Genome Sequence of Growth-Improving Paenibacillus mucilaginosus Strain KNP414.</title>
        <authorList>
            <person name="Lu J.J."/>
            <person name="Wang J.F."/>
            <person name="Hu X.F."/>
        </authorList>
    </citation>
    <scope>NUCLEOTIDE SEQUENCE [LARGE SCALE GENOMIC DNA]</scope>
    <source>
        <strain evidence="2 3">KNP414</strain>
    </source>
</reference>
<evidence type="ECO:0000313" key="3">
    <source>
        <dbReference type="Proteomes" id="UP000006620"/>
    </source>
</evidence>
<dbReference type="Gene3D" id="3.40.190.10">
    <property type="entry name" value="Periplasmic binding protein-like II"/>
    <property type="match status" value="2"/>
</dbReference>
<dbReference type="AlphaFoldDB" id="F8FBN8"/>
<dbReference type="PATRIC" id="fig|1036673.3.peg.4191"/>
<name>F8FBN8_PAEMK</name>
<protein>
    <submittedName>
        <fullName evidence="2">Extracellular solute-binding protein family 1</fullName>
    </submittedName>
</protein>
<dbReference type="Proteomes" id="UP000006620">
    <property type="component" value="Chromosome"/>
</dbReference>
<evidence type="ECO:0000313" key="2">
    <source>
        <dbReference type="EMBL" id="AEI43089.1"/>
    </source>
</evidence>
<dbReference type="PANTHER" id="PTHR43649">
    <property type="entry name" value="ARABINOSE-BINDING PROTEIN-RELATED"/>
    <property type="match status" value="1"/>
</dbReference>
<dbReference type="PANTHER" id="PTHR43649:SF11">
    <property type="entry name" value="ABC TRANSPORTER SUBSTRATE-BINDING PROTEIN YESO-RELATED"/>
    <property type="match status" value="1"/>
</dbReference>
<feature type="chain" id="PRO_5003370157" evidence="1">
    <location>
        <begin position="22"/>
        <end position="436"/>
    </location>
</feature>
<dbReference type="InterPro" id="IPR006059">
    <property type="entry name" value="SBP"/>
</dbReference>
<dbReference type="RefSeq" id="WP_013918242.1">
    <property type="nucleotide sequence ID" value="NC_015690.1"/>
</dbReference>
<proteinExistence type="predicted"/>
<gene>
    <name evidence="2" type="ordered locus">KNP414_04559</name>
</gene>
<dbReference type="HOGENOM" id="CLU_031285_5_0_9"/>
<keyword evidence="1" id="KW-0732">Signal</keyword>
<dbReference type="Pfam" id="PF01547">
    <property type="entry name" value="SBP_bac_1"/>
    <property type="match status" value="1"/>
</dbReference>
<dbReference type="EMBL" id="CP002869">
    <property type="protein sequence ID" value="AEI43089.1"/>
    <property type="molecule type" value="Genomic_DNA"/>
</dbReference>
<dbReference type="InterPro" id="IPR050490">
    <property type="entry name" value="Bact_solute-bd_prot1"/>
</dbReference>
<sequence length="436" mass="49228">MRKHILVLLSVILTVSLTGCASLSRPDASVRKQETVTLRVAWWGNPHRNELTAGVIEKYIQQNPHVEIEYEYSGFNEYWKKMAPLAAGNALPDVMQMDISYLRQYGSLNLLEDLTPYTQNGLIDTAHISERHLSGGRLDGRLFGFNLGVNALNGLYDPEVFRANGIAEPPPGWTWSDFDAMGEQLKGKGAYLGTAFTPEQFFSYYLRQHGSSLFAEDGTRLGYEDDRLFIDYFGRMQRMARDKLIYSPDIWTSDINNLASDPFNQGQALLGWGYSNQFIDMARIYGKPLKIVPMPGPHTDKGLFLKPGMFFSITKSSKHKEEAARFISYFVNDLEANKLMKGDRGVPVSSKVIEGMLPHLEPELAQVFEYLAWVEKNSAPMDPPDPLGSSEVTKVLRDLYDQLLFDRVTPETAAAEFRRKANGILSMNRSMEQGRP</sequence>
<accession>F8FBN8</accession>
<reference evidence="3" key="1">
    <citation type="submission" date="2011-06" db="EMBL/GenBank/DDBJ databases">
        <title>Complete genome sequence of Paenibacillus mucilaginosus KNP414.</title>
        <authorList>
            <person name="Wang J."/>
            <person name="Hu S."/>
            <person name="Hu X."/>
            <person name="Zhang B."/>
            <person name="Dong D."/>
            <person name="Zhang S."/>
            <person name="Zhao K."/>
            <person name="Wu D."/>
        </authorList>
    </citation>
    <scope>NUCLEOTIDE SEQUENCE [LARGE SCALE GENOMIC DNA]</scope>
    <source>
        <strain evidence="3">KNP414</strain>
    </source>
</reference>